<protein>
    <submittedName>
        <fullName evidence="1">Uncharacterized protein</fullName>
    </submittedName>
</protein>
<gene>
    <name evidence="1" type="ORF">ACFPT7_09265</name>
</gene>
<dbReference type="RefSeq" id="WP_263335808.1">
    <property type="nucleotide sequence ID" value="NZ_JAGSYH010000003.1"/>
</dbReference>
<name>A0ABW1EDX7_9BACT</name>
<dbReference type="Proteomes" id="UP001596091">
    <property type="component" value="Unassembled WGS sequence"/>
</dbReference>
<keyword evidence="2" id="KW-1185">Reference proteome</keyword>
<evidence type="ECO:0000313" key="1">
    <source>
        <dbReference type="EMBL" id="MFC5862476.1"/>
    </source>
</evidence>
<evidence type="ECO:0000313" key="2">
    <source>
        <dbReference type="Proteomes" id="UP001596091"/>
    </source>
</evidence>
<proteinExistence type="predicted"/>
<dbReference type="EMBL" id="JBHSPH010000002">
    <property type="protein sequence ID" value="MFC5862476.1"/>
    <property type="molecule type" value="Genomic_DNA"/>
</dbReference>
<comment type="caution">
    <text evidence="1">The sequence shown here is derived from an EMBL/GenBank/DDBJ whole genome shotgun (WGS) entry which is preliminary data.</text>
</comment>
<organism evidence="1 2">
    <name type="scientific">Acidicapsa dinghuensis</name>
    <dbReference type="NCBI Taxonomy" id="2218256"/>
    <lineage>
        <taxon>Bacteria</taxon>
        <taxon>Pseudomonadati</taxon>
        <taxon>Acidobacteriota</taxon>
        <taxon>Terriglobia</taxon>
        <taxon>Terriglobales</taxon>
        <taxon>Acidobacteriaceae</taxon>
        <taxon>Acidicapsa</taxon>
    </lineage>
</organism>
<accession>A0ABW1EDX7</accession>
<reference evidence="2" key="1">
    <citation type="journal article" date="2019" name="Int. J. Syst. Evol. Microbiol.">
        <title>The Global Catalogue of Microorganisms (GCM) 10K type strain sequencing project: providing services to taxonomists for standard genome sequencing and annotation.</title>
        <authorList>
            <consortium name="The Broad Institute Genomics Platform"/>
            <consortium name="The Broad Institute Genome Sequencing Center for Infectious Disease"/>
            <person name="Wu L."/>
            <person name="Ma J."/>
        </authorList>
    </citation>
    <scope>NUCLEOTIDE SEQUENCE [LARGE SCALE GENOMIC DNA]</scope>
    <source>
        <strain evidence="2">JCM 4087</strain>
    </source>
</reference>
<sequence length="173" mass="19996">MPPSQPDCEWIEECVEICTARTFFVEDRGVRATFRNPSGKQIRKIHYDGCYCKVREARQSDFIVSLLVKIDVIVELKGSDRNLTGESGAYEQVESTLAMWEEDENRSPRIAALIIYGKIESKKKLPGRIPSAFAQKLALEARFLMTHRRLLLIHENGEKQFNFNDFLRSRDAR</sequence>